<protein>
    <submittedName>
        <fullName evidence="1">Uncharacterized protein</fullName>
    </submittedName>
</protein>
<keyword evidence="2" id="KW-1185">Reference proteome</keyword>
<comment type="caution">
    <text evidence="1">The sequence shown here is derived from an EMBL/GenBank/DDBJ whole genome shotgun (WGS) entry which is preliminary data.</text>
</comment>
<gene>
    <name evidence="1" type="ORF">FHK87_24880</name>
</gene>
<dbReference type="EMBL" id="VFWZ01000011">
    <property type="protein sequence ID" value="TPN81222.1"/>
    <property type="molecule type" value="Genomic_DNA"/>
</dbReference>
<proteinExistence type="predicted"/>
<dbReference type="Proteomes" id="UP000315540">
    <property type="component" value="Unassembled WGS sequence"/>
</dbReference>
<accession>A0A504IYF3</accession>
<dbReference type="AlphaFoldDB" id="A0A504IYF3"/>
<name>A0A504IYF3_9FLAO</name>
<organism evidence="1 2">
    <name type="scientific">Aquimarina algicola</name>
    <dbReference type="NCBI Taxonomy" id="2589995"/>
    <lineage>
        <taxon>Bacteria</taxon>
        <taxon>Pseudomonadati</taxon>
        <taxon>Bacteroidota</taxon>
        <taxon>Flavobacteriia</taxon>
        <taxon>Flavobacteriales</taxon>
        <taxon>Flavobacteriaceae</taxon>
        <taxon>Aquimarina</taxon>
    </lineage>
</organism>
<reference evidence="1 2" key="1">
    <citation type="submission" date="2019-06" db="EMBL/GenBank/DDBJ databases">
        <authorList>
            <person name="Meng X."/>
        </authorList>
    </citation>
    <scope>NUCLEOTIDE SEQUENCE [LARGE SCALE GENOMIC DNA]</scope>
    <source>
        <strain evidence="1 2">M625</strain>
    </source>
</reference>
<evidence type="ECO:0000313" key="1">
    <source>
        <dbReference type="EMBL" id="TPN81222.1"/>
    </source>
</evidence>
<sequence>MKLVHKAILYVVIMLPMLNFGQYRKLTYEDYKNSTAEKIYFVNSETCQEIDGWFQEDFNMCTIFLFLQTEAESDDKSEINIAFEKEFGVYYFNLGCEAPEQKCIAKYNHQVFEYLTGQFDTKWISKIREDSIGFKDWKKNKS</sequence>
<dbReference type="RefSeq" id="WP_140597596.1">
    <property type="nucleotide sequence ID" value="NZ_VFWZ01000011.1"/>
</dbReference>
<evidence type="ECO:0000313" key="2">
    <source>
        <dbReference type="Proteomes" id="UP000315540"/>
    </source>
</evidence>
<dbReference type="OrthoDB" id="886739at2"/>